<gene>
    <name evidence="1" type="ORF">HNQ37_000618</name>
</gene>
<sequence length="198" mass="20501">MAVVGLKQVTLALLDDTGAILAGTSGLSTNGTFPITNDMLGTKTANITNISSAPTLIYGNDGQVDASIAKGTPSVAFDFNNLPAAVKNKVLGRVNDSKGGYTQGKVPKIAVLIQTTEIGTLDAQYIGFAAGKMNETALNLQTNTATEVRVDDALTFTAFSVSKWGGQAIKFFDGGDAQFTEATMMSDVFTGYTVPSAG</sequence>
<evidence type="ECO:0000313" key="1">
    <source>
        <dbReference type="EMBL" id="MBB5887744.1"/>
    </source>
</evidence>
<dbReference type="Proteomes" id="UP000562464">
    <property type="component" value="Unassembled WGS sequence"/>
</dbReference>
<reference evidence="1 2" key="1">
    <citation type="submission" date="2020-08" db="EMBL/GenBank/DDBJ databases">
        <title>Genomic Encyclopedia of Type Strains, Phase IV (KMG-IV): sequencing the most valuable type-strain genomes for metagenomic binning, comparative biology and taxonomic classification.</title>
        <authorList>
            <person name="Goeker M."/>
        </authorList>
    </citation>
    <scope>NUCLEOTIDE SEQUENCE [LARGE SCALE GENOMIC DNA]</scope>
    <source>
        <strain evidence="1 2">DSM 14925</strain>
    </source>
</reference>
<accession>A0A841C5X3</accession>
<evidence type="ECO:0008006" key="3">
    <source>
        <dbReference type="Google" id="ProtNLM"/>
    </source>
</evidence>
<keyword evidence="2" id="KW-1185">Reference proteome</keyword>
<dbReference type="AlphaFoldDB" id="A0A841C5X3"/>
<dbReference type="RefSeq" id="WP_183539200.1">
    <property type="nucleotide sequence ID" value="NZ_JACHHV010000007.1"/>
</dbReference>
<dbReference type="Pfam" id="PF04630">
    <property type="entry name" value="Phage_TTP_1"/>
    <property type="match status" value="1"/>
</dbReference>
<name>A0A841C5X3_9LACT</name>
<dbReference type="EMBL" id="JACHHV010000007">
    <property type="protein sequence ID" value="MBB5887744.1"/>
    <property type="molecule type" value="Genomic_DNA"/>
</dbReference>
<comment type="caution">
    <text evidence="1">The sequence shown here is derived from an EMBL/GenBank/DDBJ whole genome shotgun (WGS) entry which is preliminary data.</text>
</comment>
<protein>
    <recommendedName>
        <fullName evidence="3">Phage tail protein</fullName>
    </recommendedName>
</protein>
<dbReference type="InterPro" id="IPR006724">
    <property type="entry name" value="Phage_TTP"/>
</dbReference>
<evidence type="ECO:0000313" key="2">
    <source>
        <dbReference type="Proteomes" id="UP000562464"/>
    </source>
</evidence>
<organism evidence="1 2">
    <name type="scientific">Lactovum miscens</name>
    <dbReference type="NCBI Taxonomy" id="190387"/>
    <lineage>
        <taxon>Bacteria</taxon>
        <taxon>Bacillati</taxon>
        <taxon>Bacillota</taxon>
        <taxon>Bacilli</taxon>
        <taxon>Lactobacillales</taxon>
        <taxon>Streptococcaceae</taxon>
        <taxon>Lactovum</taxon>
    </lineage>
</organism>
<proteinExistence type="predicted"/>